<dbReference type="RefSeq" id="WP_085472416.1">
    <property type="nucleotide sequence ID" value="NZ_CP038029.1"/>
</dbReference>
<dbReference type="Pfam" id="PF14289">
    <property type="entry name" value="DUF4369"/>
    <property type="match status" value="1"/>
</dbReference>
<dbReference type="InterPro" id="IPR000866">
    <property type="entry name" value="AhpC/TSA"/>
</dbReference>
<dbReference type="InterPro" id="IPR025380">
    <property type="entry name" value="DUF4369"/>
</dbReference>
<dbReference type="STRING" id="561061.SAMN05660862_1666"/>
<organism evidence="5 6">
    <name type="scientific">Sphingobacterium psychroaquaticum</name>
    <dbReference type="NCBI Taxonomy" id="561061"/>
    <lineage>
        <taxon>Bacteria</taxon>
        <taxon>Pseudomonadati</taxon>
        <taxon>Bacteroidota</taxon>
        <taxon>Sphingobacteriia</taxon>
        <taxon>Sphingobacteriales</taxon>
        <taxon>Sphingobacteriaceae</taxon>
        <taxon>Sphingobacterium</taxon>
    </lineage>
</organism>
<gene>
    <name evidence="5" type="ORF">SAMN05660862_1666</name>
</gene>
<comment type="subcellular location">
    <subcellularLocation>
        <location evidence="1">Cell envelope</location>
    </subcellularLocation>
</comment>
<dbReference type="InterPro" id="IPR017937">
    <property type="entry name" value="Thioredoxin_CS"/>
</dbReference>
<dbReference type="SUPFAM" id="SSF52833">
    <property type="entry name" value="Thioredoxin-like"/>
    <property type="match status" value="1"/>
</dbReference>
<proteinExistence type="predicted"/>
<dbReference type="GO" id="GO:0016209">
    <property type="term" value="F:antioxidant activity"/>
    <property type="evidence" value="ECO:0007669"/>
    <property type="project" value="InterPro"/>
</dbReference>
<dbReference type="GO" id="GO:0030313">
    <property type="term" value="C:cell envelope"/>
    <property type="evidence" value="ECO:0007669"/>
    <property type="project" value="UniProtKB-SubCell"/>
</dbReference>
<sequence>MKILKMMLLLALPGAAVAQKSNFAIDGKIQQPQKNGQIFLSIRTPNSQLLDSVKVTNGSFAFKGEANGPTMVYIVYDQENKGWDNIGRNGDMIGFYVDKGKTTILAKDSVKTAAIKGSALQDAHVAYKNLLKESEDGINAINLKYSSATPEQRKDESFATPLREQYMKFADKKKQLQQDYIAKNPSSYFSLLAIQDQLYSGSEILALEPDFNRLSTAVRDSEAGQAFAKQIAAAKATEVGVLAPDFTQNDVNDNPVKLSDFRGKYVLLDFWASWCGPCRAENPNVVAAYAKFKDKNFTVLGVSLDQPGKKDLWLKAIEADKLTWTNVSDLKFWNNEAAKLYGVRGVPQNFLIGPDGKIVAKDLRGEALHEKLAELL</sequence>
<reference evidence="5 6" key="1">
    <citation type="submission" date="2017-04" db="EMBL/GenBank/DDBJ databases">
        <authorList>
            <person name="Afonso C.L."/>
            <person name="Miller P.J."/>
            <person name="Scott M.A."/>
            <person name="Spackman E."/>
            <person name="Goraichik I."/>
            <person name="Dimitrov K.M."/>
            <person name="Suarez D.L."/>
            <person name="Swayne D.E."/>
        </authorList>
    </citation>
    <scope>NUCLEOTIDE SEQUENCE [LARGE SCALE GENOMIC DNA]</scope>
    <source>
        <strain evidence="5 6">DSM 22418</strain>
    </source>
</reference>
<dbReference type="Proteomes" id="UP000192980">
    <property type="component" value="Unassembled WGS sequence"/>
</dbReference>
<keyword evidence="4" id="KW-0676">Redox-active center</keyword>
<evidence type="ECO:0000256" key="4">
    <source>
        <dbReference type="ARBA" id="ARBA00023284"/>
    </source>
</evidence>
<protein>
    <submittedName>
        <fullName evidence="5">Peroxiredoxin</fullName>
    </submittedName>
</protein>
<dbReference type="GO" id="GO:0016491">
    <property type="term" value="F:oxidoreductase activity"/>
    <property type="evidence" value="ECO:0007669"/>
    <property type="project" value="InterPro"/>
</dbReference>
<dbReference type="InterPro" id="IPR013766">
    <property type="entry name" value="Thioredoxin_domain"/>
</dbReference>
<evidence type="ECO:0000256" key="2">
    <source>
        <dbReference type="ARBA" id="ARBA00022748"/>
    </source>
</evidence>
<dbReference type="AlphaFoldDB" id="A0A1X7JAP2"/>
<dbReference type="Pfam" id="PF00578">
    <property type="entry name" value="AhpC-TSA"/>
    <property type="match status" value="1"/>
</dbReference>
<dbReference type="PROSITE" id="PS51352">
    <property type="entry name" value="THIOREDOXIN_2"/>
    <property type="match status" value="1"/>
</dbReference>
<name>A0A1X7JAP2_9SPHI</name>
<dbReference type="Gene3D" id="3.40.30.10">
    <property type="entry name" value="Glutaredoxin"/>
    <property type="match status" value="1"/>
</dbReference>
<dbReference type="PROSITE" id="PS00194">
    <property type="entry name" value="THIOREDOXIN_1"/>
    <property type="match status" value="1"/>
</dbReference>
<evidence type="ECO:0000313" key="6">
    <source>
        <dbReference type="Proteomes" id="UP000192980"/>
    </source>
</evidence>
<dbReference type="EMBL" id="FXAU01000002">
    <property type="protein sequence ID" value="SMG24610.1"/>
    <property type="molecule type" value="Genomic_DNA"/>
</dbReference>
<dbReference type="PANTHER" id="PTHR42852:SF6">
    <property type="entry name" value="THIOL:DISULFIDE INTERCHANGE PROTEIN DSBE"/>
    <property type="match status" value="1"/>
</dbReference>
<dbReference type="GO" id="GO:0017004">
    <property type="term" value="P:cytochrome complex assembly"/>
    <property type="evidence" value="ECO:0007669"/>
    <property type="project" value="UniProtKB-KW"/>
</dbReference>
<keyword evidence="2" id="KW-0201">Cytochrome c-type biogenesis</keyword>
<dbReference type="OrthoDB" id="750178at2"/>
<evidence type="ECO:0000313" key="5">
    <source>
        <dbReference type="EMBL" id="SMG24610.1"/>
    </source>
</evidence>
<dbReference type="PANTHER" id="PTHR42852">
    <property type="entry name" value="THIOL:DISULFIDE INTERCHANGE PROTEIN DSBE"/>
    <property type="match status" value="1"/>
</dbReference>
<dbReference type="CDD" id="cd02966">
    <property type="entry name" value="TlpA_like_family"/>
    <property type="match status" value="1"/>
</dbReference>
<evidence type="ECO:0000256" key="3">
    <source>
        <dbReference type="ARBA" id="ARBA00023157"/>
    </source>
</evidence>
<accession>A0A1X7JAP2</accession>
<keyword evidence="6" id="KW-1185">Reference proteome</keyword>
<dbReference type="InterPro" id="IPR050553">
    <property type="entry name" value="Thioredoxin_ResA/DsbE_sf"/>
</dbReference>
<dbReference type="InterPro" id="IPR036249">
    <property type="entry name" value="Thioredoxin-like_sf"/>
</dbReference>
<evidence type="ECO:0000256" key="1">
    <source>
        <dbReference type="ARBA" id="ARBA00004196"/>
    </source>
</evidence>
<keyword evidence="3" id="KW-1015">Disulfide bond</keyword>